<dbReference type="InterPro" id="IPR036291">
    <property type="entry name" value="NAD(P)-bd_dom_sf"/>
</dbReference>
<comment type="caution">
    <text evidence="2">The sequence shown here is derived from an EMBL/GenBank/DDBJ whole genome shotgun (WGS) entry which is preliminary data.</text>
</comment>
<dbReference type="InterPro" id="IPR008030">
    <property type="entry name" value="NmrA-like"/>
</dbReference>
<evidence type="ECO:0000313" key="3">
    <source>
        <dbReference type="Proteomes" id="UP000299290"/>
    </source>
</evidence>
<dbReference type="PANTHER" id="PTHR47129:SF1">
    <property type="entry name" value="NMRA-LIKE DOMAIN-CONTAINING PROTEIN"/>
    <property type="match status" value="1"/>
</dbReference>
<name>A0A4D4KBY5_9ACTN</name>
<dbReference type="InterPro" id="IPR052718">
    <property type="entry name" value="NmrA-type_oxidoreductase"/>
</dbReference>
<dbReference type="PANTHER" id="PTHR47129">
    <property type="entry name" value="QUINONE OXIDOREDUCTASE 2"/>
    <property type="match status" value="1"/>
</dbReference>
<gene>
    <name evidence="2" type="ORF">SANT12839_075330</name>
</gene>
<dbReference type="CDD" id="cd05269">
    <property type="entry name" value="TMR_SDR_a"/>
    <property type="match status" value="1"/>
</dbReference>
<proteinExistence type="predicted"/>
<protein>
    <recommendedName>
        <fullName evidence="1">NmrA-like domain-containing protein</fullName>
    </recommendedName>
</protein>
<evidence type="ECO:0000259" key="1">
    <source>
        <dbReference type="Pfam" id="PF05368"/>
    </source>
</evidence>
<reference evidence="2 3" key="1">
    <citation type="journal article" date="2020" name="Int. J. Syst. Evol. Microbiol.">
        <title>Reclassification of Streptomyces castelarensis and Streptomyces sporoclivatus as later heterotypic synonyms of Streptomyces antimycoticus.</title>
        <authorList>
            <person name="Komaki H."/>
            <person name="Tamura T."/>
        </authorList>
    </citation>
    <scope>NUCLEOTIDE SEQUENCE [LARGE SCALE GENOMIC DNA]</scope>
    <source>
        <strain evidence="2 3">NBRC 12839</strain>
    </source>
</reference>
<organism evidence="2 3">
    <name type="scientific">Streptomyces antimycoticus</name>
    <dbReference type="NCBI Taxonomy" id="68175"/>
    <lineage>
        <taxon>Bacteria</taxon>
        <taxon>Bacillati</taxon>
        <taxon>Actinomycetota</taxon>
        <taxon>Actinomycetes</taxon>
        <taxon>Kitasatosporales</taxon>
        <taxon>Streptomycetaceae</taxon>
        <taxon>Streptomyces</taxon>
        <taxon>Streptomyces violaceusniger group</taxon>
    </lineage>
</organism>
<dbReference type="EMBL" id="BJHV01000001">
    <property type="protein sequence ID" value="GDY46651.1"/>
    <property type="molecule type" value="Genomic_DNA"/>
</dbReference>
<accession>A0A4D4KBY5</accession>
<dbReference type="Pfam" id="PF05368">
    <property type="entry name" value="NmrA"/>
    <property type="match status" value="1"/>
</dbReference>
<feature type="domain" description="NmrA-like" evidence="1">
    <location>
        <begin position="73"/>
        <end position="292"/>
    </location>
</feature>
<evidence type="ECO:0000313" key="2">
    <source>
        <dbReference type="EMBL" id="GDY46651.1"/>
    </source>
</evidence>
<dbReference type="SUPFAM" id="SSF51735">
    <property type="entry name" value="NAD(P)-binding Rossmann-fold domains"/>
    <property type="match status" value="1"/>
</dbReference>
<dbReference type="Proteomes" id="UP000299290">
    <property type="component" value="Unassembled WGS sequence"/>
</dbReference>
<keyword evidence="3" id="KW-1185">Reference proteome</keyword>
<dbReference type="AlphaFoldDB" id="A0A4D4KBY5"/>
<dbReference type="Gene3D" id="3.90.25.10">
    <property type="entry name" value="UDP-galactose 4-epimerase, domain 1"/>
    <property type="match status" value="1"/>
</dbReference>
<dbReference type="Gene3D" id="3.40.50.720">
    <property type="entry name" value="NAD(P)-binding Rossmann-like Domain"/>
    <property type="match status" value="1"/>
</dbReference>
<sequence>MDGPTDQTVPLQGAQRLREHLLAHPVQPSAQRGVPLGAGIRQFTEDEHGPLVADAVEDIAGRTASVRRGVAPYDIIATGRDTDRLADLAERGVLVRQADFADSAGLTEAFKGARKVLLVSTTTVGERFDNHTRAIDAAKRAGAQLIAYTSTLNAHSANMIFADAHSKTERYLHDSGVPWVVLRNGWYLDNYTSQVPLYLQTGAVPGSAGTGRVSAASRRDYAAAGATVLTSEGHAGSVYELGGDTAFTLTELAAALSTASGQGVVYHDLPVEQYRSALLGAGLPAEMAEVLSDSDLGLKRGELFTASSDLRRLIGRPTTTLADALTEALDS</sequence>